<dbReference type="Pfam" id="PF00013">
    <property type="entry name" value="KH_1"/>
    <property type="match status" value="3"/>
</dbReference>
<protein>
    <submittedName>
        <fullName evidence="5">RNA-binding protein Nova-1</fullName>
    </submittedName>
</protein>
<dbReference type="SMART" id="SM00322">
    <property type="entry name" value="KH"/>
    <property type="match status" value="3"/>
</dbReference>
<evidence type="ECO:0000256" key="1">
    <source>
        <dbReference type="ARBA" id="ARBA00022737"/>
    </source>
</evidence>
<accession>A0A1D1Z9Q1</accession>
<evidence type="ECO:0000313" key="5">
    <source>
        <dbReference type="EMBL" id="JAT63618.1"/>
    </source>
</evidence>
<feature type="domain" description="K Homology" evidence="4">
    <location>
        <begin position="116"/>
        <end position="189"/>
    </location>
</feature>
<dbReference type="AlphaFoldDB" id="A0A1D1Z9Q1"/>
<dbReference type="SUPFAM" id="SSF54791">
    <property type="entry name" value="Eukaryotic type KH-domain (KH-domain type I)"/>
    <property type="match status" value="3"/>
</dbReference>
<evidence type="ECO:0000256" key="3">
    <source>
        <dbReference type="SAM" id="MobiDB-lite"/>
    </source>
</evidence>
<proteinExistence type="predicted"/>
<reference evidence="5" key="1">
    <citation type="submission" date="2015-07" db="EMBL/GenBank/DDBJ databases">
        <title>Transcriptome Assembly of Anthurium amnicola.</title>
        <authorList>
            <person name="Suzuki J."/>
        </authorList>
    </citation>
    <scope>NUCLEOTIDE SEQUENCE</scope>
</reference>
<evidence type="ECO:0000259" key="4">
    <source>
        <dbReference type="SMART" id="SM00322"/>
    </source>
</evidence>
<keyword evidence="1" id="KW-0677">Repeat</keyword>
<feature type="region of interest" description="Disordered" evidence="3">
    <location>
        <begin position="237"/>
        <end position="262"/>
    </location>
</feature>
<feature type="domain" description="K Homology" evidence="4">
    <location>
        <begin position="32"/>
        <end position="105"/>
    </location>
</feature>
<gene>
    <name evidence="5" type="primary">Nova1_3</name>
    <name evidence="5" type="ORF">g.68935</name>
</gene>
<feature type="domain" description="K Homology" evidence="4">
    <location>
        <begin position="260"/>
        <end position="333"/>
    </location>
</feature>
<dbReference type="InterPro" id="IPR004088">
    <property type="entry name" value="KH_dom_type_1"/>
</dbReference>
<evidence type="ECO:0000256" key="2">
    <source>
        <dbReference type="PROSITE-ProRule" id="PRU00117"/>
    </source>
</evidence>
<dbReference type="GO" id="GO:0003723">
    <property type="term" value="F:RNA binding"/>
    <property type="evidence" value="ECO:0007669"/>
    <property type="project" value="UniProtKB-UniRule"/>
</dbReference>
<name>A0A1D1Z9Q1_9ARAE</name>
<feature type="region of interest" description="Disordered" evidence="3">
    <location>
        <begin position="1"/>
        <end position="32"/>
    </location>
</feature>
<dbReference type="EMBL" id="GDJX01004318">
    <property type="protein sequence ID" value="JAT63618.1"/>
    <property type="molecule type" value="Transcribed_RNA"/>
</dbReference>
<dbReference type="InterPro" id="IPR036612">
    <property type="entry name" value="KH_dom_type_1_sf"/>
</dbReference>
<dbReference type="PANTHER" id="PTHR10288">
    <property type="entry name" value="KH DOMAIN CONTAINING RNA BINDING PROTEIN"/>
    <property type="match status" value="1"/>
</dbReference>
<dbReference type="PROSITE" id="PS50084">
    <property type="entry name" value="KH_TYPE_1"/>
    <property type="match status" value="3"/>
</dbReference>
<keyword evidence="2" id="KW-0694">RNA-binding</keyword>
<sequence length="343" mass="36789">MESPDSPYASSPEAPPKRSVQARSPGPDDKEKSTYVRFLVSNSEAGCIIGKGGSTITDFQSQSGARIQLSRNHEFFPGTSDRIIMISGAFHDTMKAMELILEKLLTEAEENTDVESRSKVRLVVPNSCCGGIIGKGGSTIKSFIEDSQAGIKISPQDHTYVGLNDRLVTLTGSLEERMRAIFLILSKLAEDSHYSQSVNSPYPYAGVNLSGFHGIPVGYVIPSVAYNTVNYGPNGTSGKYPSNKGLMPQARSPSGPQDGRSDSVTIGVADEHIGAIVGRGGRNIMEISQASGARIKISDRGDFMSGTSDRKVTITGTQEAIRTAETMIMQKISSSSERLPNMD</sequence>
<dbReference type="Gene3D" id="3.30.1370.10">
    <property type="entry name" value="K Homology domain, type 1"/>
    <property type="match status" value="3"/>
</dbReference>
<dbReference type="InterPro" id="IPR004087">
    <property type="entry name" value="KH_dom"/>
</dbReference>
<organism evidence="5">
    <name type="scientific">Anthurium amnicola</name>
    <dbReference type="NCBI Taxonomy" id="1678845"/>
    <lineage>
        <taxon>Eukaryota</taxon>
        <taxon>Viridiplantae</taxon>
        <taxon>Streptophyta</taxon>
        <taxon>Embryophyta</taxon>
        <taxon>Tracheophyta</taxon>
        <taxon>Spermatophyta</taxon>
        <taxon>Magnoliopsida</taxon>
        <taxon>Liliopsida</taxon>
        <taxon>Araceae</taxon>
        <taxon>Pothoideae</taxon>
        <taxon>Potheae</taxon>
        <taxon>Anthurium</taxon>
    </lineage>
</organism>